<evidence type="ECO:0000313" key="1">
    <source>
        <dbReference type="EMBL" id="KAH3747179.1"/>
    </source>
</evidence>
<dbReference type="AlphaFoldDB" id="A0A9D4DD71"/>
<dbReference type="Proteomes" id="UP000828390">
    <property type="component" value="Unassembled WGS sequence"/>
</dbReference>
<comment type="caution">
    <text evidence="1">The sequence shown here is derived from an EMBL/GenBank/DDBJ whole genome shotgun (WGS) entry which is preliminary data.</text>
</comment>
<proteinExistence type="predicted"/>
<name>A0A9D4DD71_DREPO</name>
<evidence type="ECO:0000313" key="2">
    <source>
        <dbReference type="Proteomes" id="UP000828390"/>
    </source>
</evidence>
<reference evidence="1" key="2">
    <citation type="submission" date="2020-11" db="EMBL/GenBank/DDBJ databases">
        <authorList>
            <person name="McCartney M.A."/>
            <person name="Auch B."/>
            <person name="Kono T."/>
            <person name="Mallez S."/>
            <person name="Becker A."/>
            <person name="Gohl D.M."/>
            <person name="Silverstein K.A.T."/>
            <person name="Koren S."/>
            <person name="Bechman K.B."/>
            <person name="Herman A."/>
            <person name="Abrahante J.E."/>
            <person name="Garbe J."/>
        </authorList>
    </citation>
    <scope>NUCLEOTIDE SEQUENCE</scope>
    <source>
        <strain evidence="1">Duluth1</strain>
        <tissue evidence="1">Whole animal</tissue>
    </source>
</reference>
<organism evidence="1 2">
    <name type="scientific">Dreissena polymorpha</name>
    <name type="common">Zebra mussel</name>
    <name type="synonym">Mytilus polymorpha</name>
    <dbReference type="NCBI Taxonomy" id="45954"/>
    <lineage>
        <taxon>Eukaryota</taxon>
        <taxon>Metazoa</taxon>
        <taxon>Spiralia</taxon>
        <taxon>Lophotrochozoa</taxon>
        <taxon>Mollusca</taxon>
        <taxon>Bivalvia</taxon>
        <taxon>Autobranchia</taxon>
        <taxon>Heteroconchia</taxon>
        <taxon>Euheterodonta</taxon>
        <taxon>Imparidentia</taxon>
        <taxon>Neoheterodontei</taxon>
        <taxon>Myida</taxon>
        <taxon>Dreissenoidea</taxon>
        <taxon>Dreissenidae</taxon>
        <taxon>Dreissena</taxon>
    </lineage>
</organism>
<sequence>MLYCVCRGQYLLKFCTSQHSFLLKLRTRLAAQDWGTGTVETLTLAVFYRRLNVS</sequence>
<protein>
    <submittedName>
        <fullName evidence="1">Uncharacterized protein</fullName>
    </submittedName>
</protein>
<gene>
    <name evidence="1" type="ORF">DPMN_181600</name>
</gene>
<keyword evidence="2" id="KW-1185">Reference proteome</keyword>
<reference evidence="1" key="1">
    <citation type="journal article" date="2019" name="bioRxiv">
        <title>The Genome of the Zebra Mussel, Dreissena polymorpha: A Resource for Invasive Species Research.</title>
        <authorList>
            <person name="McCartney M.A."/>
            <person name="Auch B."/>
            <person name="Kono T."/>
            <person name="Mallez S."/>
            <person name="Zhang Y."/>
            <person name="Obille A."/>
            <person name="Becker A."/>
            <person name="Abrahante J.E."/>
            <person name="Garbe J."/>
            <person name="Badalamenti J.P."/>
            <person name="Herman A."/>
            <person name="Mangelson H."/>
            <person name="Liachko I."/>
            <person name="Sullivan S."/>
            <person name="Sone E.D."/>
            <person name="Koren S."/>
            <person name="Silverstein K.A.T."/>
            <person name="Beckman K.B."/>
            <person name="Gohl D.M."/>
        </authorList>
    </citation>
    <scope>NUCLEOTIDE SEQUENCE</scope>
    <source>
        <strain evidence="1">Duluth1</strain>
        <tissue evidence="1">Whole animal</tissue>
    </source>
</reference>
<dbReference type="EMBL" id="JAIWYP010000010">
    <property type="protein sequence ID" value="KAH3747179.1"/>
    <property type="molecule type" value="Genomic_DNA"/>
</dbReference>
<accession>A0A9D4DD71</accession>